<keyword evidence="4" id="KW-1185">Reference proteome</keyword>
<sequence length="591" mass="64448">MDVSKDQLINKLIEQQADPADIEALQEWLQNDPEAVEKYLQLMQVHADLAESLAPVRAFSVEELRAMQAIDEKFDQHVRPSDEYQTPGSDGVYVHATPGSVEKARKASHRSNVLAWSIAVASLATMLAFVLIPQQPPVRTVDTSQGVTASPVVANTPADSVATVIRKVDCDWEVDRWSTSSSAAIHAGQQINLSRGMLVLQFNSGPIVTLSGRTAFVATSDKSGQLIQGSLSARVPEQGRGFRIETHAGDFIDLGTEFGMIISEDGSVETHVFEGQVRAEPTSTKSKAAEHVLLNKGQAWTRLEPGGVDVEGVSDPQRFMRTLANQGTRDTSAIPVTDQLVLWFDASQAIQCDPAGRAYAWGNLAPAAGDKAIDAWQVEASKRPRWLADRMNGHPSLKFTGNEGMVTEPLTLGSSSTSVVVFRLDSQAAIDHIRSRKEYRHLGVQLLNLNGPPHTVLQVNQNLTLESRVHRGFLKDQLDPVDVGTIRTMQPLDNGVHVVTYAYDAEASQATLWLDGETVAVSHDAPKLQSTSAPRFLGAHFERQGFGFTGLISEFVVFDKPLANSDVLGIHQWLSEKYRSPPKGKNIASSD</sequence>
<gene>
    <name evidence="3" type="ORF">Pan181_46200</name>
</gene>
<dbReference type="InterPro" id="IPR006860">
    <property type="entry name" value="FecR"/>
</dbReference>
<dbReference type="InterPro" id="IPR012373">
    <property type="entry name" value="Ferrdict_sens_TM"/>
</dbReference>
<evidence type="ECO:0000313" key="3">
    <source>
        <dbReference type="EMBL" id="QDU58386.1"/>
    </source>
</evidence>
<protein>
    <submittedName>
        <fullName evidence="3">FecR protein</fullName>
    </submittedName>
</protein>
<keyword evidence="1" id="KW-1133">Transmembrane helix</keyword>
<dbReference type="Gene3D" id="2.60.120.200">
    <property type="match status" value="1"/>
</dbReference>
<organism evidence="3 4">
    <name type="scientific">Aeoliella mucimassa</name>
    <dbReference type="NCBI Taxonomy" id="2527972"/>
    <lineage>
        <taxon>Bacteria</taxon>
        <taxon>Pseudomonadati</taxon>
        <taxon>Planctomycetota</taxon>
        <taxon>Planctomycetia</taxon>
        <taxon>Pirellulales</taxon>
        <taxon>Lacipirellulaceae</taxon>
        <taxon>Aeoliella</taxon>
    </lineage>
</organism>
<evidence type="ECO:0000256" key="1">
    <source>
        <dbReference type="SAM" id="Phobius"/>
    </source>
</evidence>
<dbReference type="Proteomes" id="UP000315750">
    <property type="component" value="Chromosome"/>
</dbReference>
<dbReference type="SUPFAM" id="SSF49899">
    <property type="entry name" value="Concanavalin A-like lectins/glucanases"/>
    <property type="match status" value="1"/>
</dbReference>
<feature type="domain" description="FecR protein" evidence="2">
    <location>
        <begin position="196"/>
        <end position="278"/>
    </location>
</feature>
<dbReference type="AlphaFoldDB" id="A0A518AUI7"/>
<keyword evidence="1" id="KW-0472">Membrane</keyword>
<dbReference type="Gene3D" id="2.60.120.1440">
    <property type="match status" value="1"/>
</dbReference>
<evidence type="ECO:0000259" key="2">
    <source>
        <dbReference type="Pfam" id="PF04773"/>
    </source>
</evidence>
<dbReference type="PANTHER" id="PTHR30273:SF2">
    <property type="entry name" value="PROTEIN FECR"/>
    <property type="match status" value="1"/>
</dbReference>
<dbReference type="InterPro" id="IPR013320">
    <property type="entry name" value="ConA-like_dom_sf"/>
</dbReference>
<accession>A0A518AUI7</accession>
<keyword evidence="1" id="KW-0812">Transmembrane</keyword>
<dbReference type="Pfam" id="PF04773">
    <property type="entry name" value="FecR"/>
    <property type="match status" value="1"/>
</dbReference>
<reference evidence="3 4" key="1">
    <citation type="submission" date="2019-02" db="EMBL/GenBank/DDBJ databases">
        <title>Deep-cultivation of Planctomycetes and their phenomic and genomic characterization uncovers novel biology.</title>
        <authorList>
            <person name="Wiegand S."/>
            <person name="Jogler M."/>
            <person name="Boedeker C."/>
            <person name="Pinto D."/>
            <person name="Vollmers J."/>
            <person name="Rivas-Marin E."/>
            <person name="Kohn T."/>
            <person name="Peeters S.H."/>
            <person name="Heuer A."/>
            <person name="Rast P."/>
            <person name="Oberbeckmann S."/>
            <person name="Bunk B."/>
            <person name="Jeske O."/>
            <person name="Meyerdierks A."/>
            <person name="Storesund J.E."/>
            <person name="Kallscheuer N."/>
            <person name="Luecker S."/>
            <person name="Lage O.M."/>
            <person name="Pohl T."/>
            <person name="Merkel B.J."/>
            <person name="Hornburger P."/>
            <person name="Mueller R.-W."/>
            <person name="Bruemmer F."/>
            <person name="Labrenz M."/>
            <person name="Spormann A.M."/>
            <person name="Op den Camp H."/>
            <person name="Overmann J."/>
            <person name="Amann R."/>
            <person name="Jetten M.S.M."/>
            <person name="Mascher T."/>
            <person name="Medema M.H."/>
            <person name="Devos D.P."/>
            <person name="Kaster A.-K."/>
            <person name="Ovreas L."/>
            <person name="Rohde M."/>
            <person name="Galperin M.Y."/>
            <person name="Jogler C."/>
        </authorList>
    </citation>
    <scope>NUCLEOTIDE SEQUENCE [LARGE SCALE GENOMIC DNA]</scope>
    <source>
        <strain evidence="3 4">Pan181</strain>
    </source>
</reference>
<dbReference type="PANTHER" id="PTHR30273">
    <property type="entry name" value="PERIPLASMIC SIGNAL SENSOR AND SIGMA FACTOR ACTIVATOR FECR-RELATED"/>
    <property type="match status" value="1"/>
</dbReference>
<dbReference type="EMBL" id="CP036278">
    <property type="protein sequence ID" value="QDU58386.1"/>
    <property type="molecule type" value="Genomic_DNA"/>
</dbReference>
<dbReference type="RefSeq" id="WP_145250282.1">
    <property type="nucleotide sequence ID" value="NZ_CP036278.1"/>
</dbReference>
<dbReference type="OrthoDB" id="253088at2"/>
<name>A0A518AUI7_9BACT</name>
<evidence type="ECO:0000313" key="4">
    <source>
        <dbReference type="Proteomes" id="UP000315750"/>
    </source>
</evidence>
<dbReference type="GO" id="GO:0016989">
    <property type="term" value="F:sigma factor antagonist activity"/>
    <property type="evidence" value="ECO:0007669"/>
    <property type="project" value="TreeGrafter"/>
</dbReference>
<dbReference type="KEGG" id="amuc:Pan181_46200"/>
<proteinExistence type="predicted"/>
<feature type="transmembrane region" description="Helical" evidence="1">
    <location>
        <begin position="113"/>
        <end position="132"/>
    </location>
</feature>